<evidence type="ECO:0000313" key="3">
    <source>
        <dbReference type="Proteomes" id="UP000029448"/>
    </source>
</evidence>
<evidence type="ECO:0000259" key="1">
    <source>
        <dbReference type="Pfam" id="PF06048"/>
    </source>
</evidence>
<name>A0A094YTP3_9PROT</name>
<proteinExistence type="predicted"/>
<accession>A0A094YTP3</accession>
<dbReference type="InterPro" id="IPR009270">
    <property type="entry name" value="DUF927"/>
</dbReference>
<dbReference type="PATRIC" id="fig|104102.7.peg.1060"/>
<dbReference type="RefSeq" id="WP_035378770.1">
    <property type="nucleotide sequence ID" value="NZ_JAUYUW010000001.1"/>
</dbReference>
<reference evidence="2 3" key="1">
    <citation type="submission" date="2014-06" db="EMBL/GenBank/DDBJ databases">
        <title>Functional and comparative genomic analyses of the Drosophila gut microbiota identify candidate symbiosis factors.</title>
        <authorList>
            <person name="Newell P.D."/>
            <person name="Chaston J.M."/>
            <person name="Douglas A.E."/>
        </authorList>
    </citation>
    <scope>NUCLEOTIDE SEQUENCE [LARGE SCALE GENOMIC DNA]</scope>
    <source>
        <strain evidence="2 3">DmCS_006</strain>
    </source>
</reference>
<comment type="caution">
    <text evidence="2">The sequence shown here is derived from an EMBL/GenBank/DDBJ whole genome shotgun (WGS) entry which is preliminary data.</text>
</comment>
<evidence type="ECO:0000313" key="2">
    <source>
        <dbReference type="EMBL" id="KGB24752.1"/>
    </source>
</evidence>
<sequence>MTDSKGQNGRNTVRAGLTSAKVVPMPGTQSKKKSVSQRIESPCGRFFCDAHGLFRKAADSNKTDMKLSGPIWIVAETRGADGKGWGILLAWTDRDGQQHEQAFPRAMFAGDCAELRSQLADGGLTLQSGPAAKAAFADWLSSISSTDRALSVNRIGWHTLSGGMVYVLPDTTYGNLKERVVLQTTEQEPNLFGVSGTVEDWKQHIGQFCKGNSRLVMAVCTGFAAPLLGVLGLEGGGVSFVGPSRAGKSTALLLACSVCGGTPESGAKGYARSWRSTSNGMESVALSSCDALLPMDEVGQLDPKEIGDVAYMLANGQGKVRASRTGGARATARWRSLFLSTGENTLDDMNKLAGRPTKAGQEVRFCDVPADAGHNMGMFENIHHCDSPGEFSDYLGNACGQYYGAPLRAFLDTLTQRMEAEGIRIFRESLLARMEAISTGYLSHWPNASGQVRSVSRRFAMIALAGELATEFGLTGWDHDTPDVLVGMCFGDWLRARGTSGRREDEQAIQQLRDFITQNLSARLEPWIDKDADEMPVEWGEGKPPPERYRTQKQAGWRRWAKGPDGRYIWCPILNPAGMREALTGLNQIEAKKILVERGLLIPGKGGKNSDLMAPPGYAKNTRVYVISAHIFSVATGDK</sequence>
<dbReference type="EMBL" id="JOKM01000030">
    <property type="protein sequence ID" value="KGB24752.1"/>
    <property type="molecule type" value="Genomic_DNA"/>
</dbReference>
<dbReference type="GeneID" id="89478231"/>
<protein>
    <recommendedName>
        <fullName evidence="1">DUF927 domain-containing protein</fullName>
    </recommendedName>
</protein>
<gene>
    <name evidence="2" type="ORF">AtDm6_1065</name>
</gene>
<dbReference type="Proteomes" id="UP000029448">
    <property type="component" value="Unassembled WGS sequence"/>
</dbReference>
<dbReference type="Pfam" id="PF06048">
    <property type="entry name" value="DUF927"/>
    <property type="match status" value="1"/>
</dbReference>
<dbReference type="AlphaFoldDB" id="A0A094YTP3"/>
<keyword evidence="3" id="KW-1185">Reference proteome</keyword>
<feature type="domain" description="DUF927" evidence="1">
    <location>
        <begin position="55"/>
        <end position="331"/>
    </location>
</feature>
<dbReference type="STRING" id="104102.AtDm6_1065"/>
<organism evidence="2 3">
    <name type="scientific">Acetobacter tropicalis</name>
    <dbReference type="NCBI Taxonomy" id="104102"/>
    <lineage>
        <taxon>Bacteria</taxon>
        <taxon>Pseudomonadati</taxon>
        <taxon>Pseudomonadota</taxon>
        <taxon>Alphaproteobacteria</taxon>
        <taxon>Acetobacterales</taxon>
        <taxon>Acetobacteraceae</taxon>
        <taxon>Acetobacter</taxon>
    </lineage>
</organism>